<name>A0ABR2IGW4_9PEZI</name>
<feature type="signal peptide" evidence="1">
    <location>
        <begin position="1"/>
        <end position="20"/>
    </location>
</feature>
<keyword evidence="3" id="KW-1185">Reference proteome</keyword>
<reference evidence="2 3" key="1">
    <citation type="journal article" date="2024" name="IMA Fungus">
        <title>Apiospora arundinis, a panoply of carbohydrate-active enzymes and secondary metabolites.</title>
        <authorList>
            <person name="Sorensen T."/>
            <person name="Petersen C."/>
            <person name="Muurmann A.T."/>
            <person name="Christiansen J.V."/>
            <person name="Brundto M.L."/>
            <person name="Overgaard C.K."/>
            <person name="Boysen A.T."/>
            <person name="Wollenberg R.D."/>
            <person name="Larsen T.O."/>
            <person name="Sorensen J.L."/>
            <person name="Nielsen K.L."/>
            <person name="Sondergaard T.E."/>
        </authorList>
    </citation>
    <scope>NUCLEOTIDE SEQUENCE [LARGE SCALE GENOMIC DNA]</scope>
    <source>
        <strain evidence="2 3">AAU 773</strain>
    </source>
</reference>
<feature type="chain" id="PRO_5046853319" evidence="1">
    <location>
        <begin position="21"/>
        <end position="85"/>
    </location>
</feature>
<dbReference type="EMBL" id="JAPCWZ010000005">
    <property type="protein sequence ID" value="KAK8862799.1"/>
    <property type="molecule type" value="Genomic_DNA"/>
</dbReference>
<keyword evidence="1" id="KW-0732">Signal</keyword>
<gene>
    <name evidence="2" type="ORF">PGQ11_009034</name>
</gene>
<sequence>MQFSKLLTVIVGLAATNAAADDCIKKPNGEACPPSHHINCGPIPGTHKHKCCASAGDALGFLEFLTSECWAIRDSRWFFSTARPN</sequence>
<evidence type="ECO:0000313" key="2">
    <source>
        <dbReference type="EMBL" id="KAK8862799.1"/>
    </source>
</evidence>
<evidence type="ECO:0000313" key="3">
    <source>
        <dbReference type="Proteomes" id="UP001390339"/>
    </source>
</evidence>
<evidence type="ECO:0000256" key="1">
    <source>
        <dbReference type="SAM" id="SignalP"/>
    </source>
</evidence>
<dbReference type="Proteomes" id="UP001390339">
    <property type="component" value="Unassembled WGS sequence"/>
</dbReference>
<organism evidence="2 3">
    <name type="scientific">Apiospora arundinis</name>
    <dbReference type="NCBI Taxonomy" id="335852"/>
    <lineage>
        <taxon>Eukaryota</taxon>
        <taxon>Fungi</taxon>
        <taxon>Dikarya</taxon>
        <taxon>Ascomycota</taxon>
        <taxon>Pezizomycotina</taxon>
        <taxon>Sordariomycetes</taxon>
        <taxon>Xylariomycetidae</taxon>
        <taxon>Amphisphaeriales</taxon>
        <taxon>Apiosporaceae</taxon>
        <taxon>Apiospora</taxon>
    </lineage>
</organism>
<accession>A0ABR2IGW4</accession>
<protein>
    <submittedName>
        <fullName evidence="2">Uncharacterized protein</fullName>
    </submittedName>
</protein>
<comment type="caution">
    <text evidence="2">The sequence shown here is derived from an EMBL/GenBank/DDBJ whole genome shotgun (WGS) entry which is preliminary data.</text>
</comment>
<proteinExistence type="predicted"/>